<evidence type="ECO:0000256" key="1">
    <source>
        <dbReference type="SAM" id="Phobius"/>
    </source>
</evidence>
<feature type="transmembrane region" description="Helical" evidence="1">
    <location>
        <begin position="148"/>
        <end position="165"/>
    </location>
</feature>
<reference evidence="2 3" key="1">
    <citation type="submission" date="2017-03" db="EMBL/GenBank/DDBJ databases">
        <authorList>
            <person name="Hulin M.T."/>
        </authorList>
    </citation>
    <scope>NUCLEOTIDE SEQUENCE [LARGE SCALE GENOMIC DNA]</scope>
    <source>
        <strain evidence="2 3">5264</strain>
    </source>
</reference>
<feature type="transmembrane region" description="Helical" evidence="1">
    <location>
        <begin position="203"/>
        <end position="226"/>
    </location>
</feature>
<feature type="transmembrane region" description="Helical" evidence="1">
    <location>
        <begin position="421"/>
        <end position="438"/>
    </location>
</feature>
<proteinExistence type="predicted"/>
<keyword evidence="1" id="KW-0472">Membrane</keyword>
<organism evidence="2 3">
    <name type="scientific">Pseudomonas syringae pv. syringae</name>
    <dbReference type="NCBI Taxonomy" id="321"/>
    <lineage>
        <taxon>Bacteria</taxon>
        <taxon>Pseudomonadati</taxon>
        <taxon>Pseudomonadota</taxon>
        <taxon>Gammaproteobacteria</taxon>
        <taxon>Pseudomonadales</taxon>
        <taxon>Pseudomonadaceae</taxon>
        <taxon>Pseudomonas</taxon>
        <taxon>Pseudomonas syringae</taxon>
    </lineage>
</organism>
<dbReference type="Proteomes" id="UP000237295">
    <property type="component" value="Unassembled WGS sequence"/>
</dbReference>
<feature type="transmembrane region" description="Helical" evidence="1">
    <location>
        <begin position="106"/>
        <end position="128"/>
    </location>
</feature>
<dbReference type="AlphaFoldDB" id="A0AAE5VWK0"/>
<accession>A0AAE5VWK0</accession>
<keyword evidence="1" id="KW-0812">Transmembrane</keyword>
<protein>
    <submittedName>
        <fullName evidence="2">Uncharacterized protein</fullName>
    </submittedName>
</protein>
<feature type="transmembrane region" description="Helical" evidence="1">
    <location>
        <begin position="172"/>
        <end position="191"/>
    </location>
</feature>
<evidence type="ECO:0000313" key="3">
    <source>
        <dbReference type="Proteomes" id="UP000237295"/>
    </source>
</evidence>
<name>A0AAE5VWK0_PSESY</name>
<feature type="transmembrane region" description="Helical" evidence="1">
    <location>
        <begin position="61"/>
        <end position="85"/>
    </location>
</feature>
<dbReference type="EMBL" id="NBAQ01000001">
    <property type="protein sequence ID" value="POQ06062.1"/>
    <property type="molecule type" value="Genomic_DNA"/>
</dbReference>
<sequence>MYGLNMINFYLSRARFANERLDFISHMKVSSPLLFANLISSTQAFVLLAISISLLSHQAIIFTYAASIGLFYTSMVLAVTNPVGYRVSSHVAKKDHRAALITIARAYPYLLILIGILWLALVYCHAYTIKPISASVDLAVSAQYMKIYWADSAILTLSVPLYLLALALKKNLLILMIAIFGAVVTLVYAFYQVFILHAQIPSLAAASLYGRIVMALAYAIIFLTYLKSVWHDLTVDANRNDEKSKNLFSDIVDYVSASLASNGLSLTQALVLSLTPTILIVNAAVSSVSNIFNSLGLALGTSGGIALARANAIGEPYCLEVSEAIKIYAKIFTIIVFLCGLVILIVQLGLTKYFDGLKLIYISVVTSLIVCTAFFTSYTSKAILRGDARFQKNLTFRFVKFRAVALVFFYALTLSDMLTEVVYFSLMLLMAFYYALAISKRIDSGLWVEKFKRI</sequence>
<comment type="caution">
    <text evidence="2">The sequence shown here is derived from an EMBL/GenBank/DDBJ whole genome shotgun (WGS) entry which is preliminary data.</text>
</comment>
<evidence type="ECO:0000313" key="2">
    <source>
        <dbReference type="EMBL" id="POQ06062.1"/>
    </source>
</evidence>
<gene>
    <name evidence="2" type="ORF">CXB42_01125</name>
</gene>
<feature type="transmembrane region" description="Helical" evidence="1">
    <location>
        <begin position="331"/>
        <end position="353"/>
    </location>
</feature>
<feature type="transmembrane region" description="Helical" evidence="1">
    <location>
        <begin position="33"/>
        <end position="55"/>
    </location>
</feature>
<keyword evidence="1" id="KW-1133">Transmembrane helix</keyword>
<feature type="transmembrane region" description="Helical" evidence="1">
    <location>
        <begin position="359"/>
        <end position="378"/>
    </location>
</feature>
<feature type="transmembrane region" description="Helical" evidence="1">
    <location>
        <begin position="399"/>
        <end position="415"/>
    </location>
</feature>